<organism evidence="1 2">
    <name type="scientific">Peronosclerospora sorghi</name>
    <dbReference type="NCBI Taxonomy" id="230839"/>
    <lineage>
        <taxon>Eukaryota</taxon>
        <taxon>Sar</taxon>
        <taxon>Stramenopiles</taxon>
        <taxon>Oomycota</taxon>
        <taxon>Peronosporomycetes</taxon>
        <taxon>Peronosporales</taxon>
        <taxon>Peronosporaceae</taxon>
        <taxon>Peronosclerospora</taxon>
    </lineage>
</organism>
<reference evidence="1 2" key="1">
    <citation type="journal article" date="2022" name="bioRxiv">
        <title>The genome of the oomycete Peronosclerospora sorghi, a cosmopolitan pathogen of maize and sorghum, is inflated with dispersed pseudogenes.</title>
        <authorList>
            <person name="Fletcher K."/>
            <person name="Martin F."/>
            <person name="Isakeit T."/>
            <person name="Cavanaugh K."/>
            <person name="Magill C."/>
            <person name="Michelmore R."/>
        </authorList>
    </citation>
    <scope>NUCLEOTIDE SEQUENCE [LARGE SCALE GENOMIC DNA]</scope>
    <source>
        <strain evidence="1">P6</strain>
    </source>
</reference>
<sequence length="128" mass="14457">MCSASMEELATAVELLQGVDNYKEVVRHLLCLSERSYQASRLMVCHSHLMGVVLVQSDILLRIVLVTGRDFQEMVNYLLPHIISTAKNSSDAIRQPGAKLLNQMSKIVRYDLADEEVLPWESDVLEII</sequence>
<dbReference type="EMBL" id="CM047587">
    <property type="protein sequence ID" value="KAI9906204.1"/>
    <property type="molecule type" value="Genomic_DNA"/>
</dbReference>
<evidence type="ECO:0000313" key="2">
    <source>
        <dbReference type="Proteomes" id="UP001163321"/>
    </source>
</evidence>
<proteinExistence type="predicted"/>
<accession>A0ACC0VID8</accession>
<comment type="caution">
    <text evidence="1">The sequence shown here is derived from an EMBL/GenBank/DDBJ whole genome shotgun (WGS) entry which is preliminary data.</text>
</comment>
<name>A0ACC0VID8_9STRA</name>
<dbReference type="Proteomes" id="UP001163321">
    <property type="component" value="Chromosome 8"/>
</dbReference>
<evidence type="ECO:0000313" key="1">
    <source>
        <dbReference type="EMBL" id="KAI9906204.1"/>
    </source>
</evidence>
<protein>
    <submittedName>
        <fullName evidence="1">Uncharacterized protein</fullName>
    </submittedName>
</protein>
<gene>
    <name evidence="1" type="ORF">PsorP6_016528</name>
</gene>
<keyword evidence="2" id="KW-1185">Reference proteome</keyword>